<feature type="signal peptide" evidence="2">
    <location>
        <begin position="1"/>
        <end position="18"/>
    </location>
</feature>
<dbReference type="Pfam" id="PF20774">
    <property type="entry name" value="InhA-like_VEG"/>
    <property type="match status" value="1"/>
</dbReference>
<dbReference type="Pfam" id="PF20773">
    <property type="entry name" value="InhA-like_MAM"/>
    <property type="match status" value="1"/>
</dbReference>
<dbReference type="PIRSF" id="PIRSF007519">
    <property type="entry name" value="Protease_InhA"/>
    <property type="match status" value="1"/>
</dbReference>
<keyword evidence="2" id="KW-0732">Signal</keyword>
<dbReference type="GO" id="GO:0008233">
    <property type="term" value="F:peptidase activity"/>
    <property type="evidence" value="ECO:0007669"/>
    <property type="project" value="UniProtKB-KW"/>
</dbReference>
<protein>
    <submittedName>
        <fullName evidence="5">Protease</fullName>
    </submittedName>
</protein>
<proteinExistence type="predicted"/>
<evidence type="ECO:0000256" key="1">
    <source>
        <dbReference type="SAM" id="MobiDB-lite"/>
    </source>
</evidence>
<dbReference type="GeneID" id="95354604"/>
<reference evidence="5" key="2">
    <citation type="submission" date="2020-09" db="EMBL/GenBank/DDBJ databases">
        <authorList>
            <person name="Sun Q."/>
            <person name="Ohkuma M."/>
        </authorList>
    </citation>
    <scope>NUCLEOTIDE SEQUENCE</scope>
    <source>
        <strain evidence="5">JCM 4646</strain>
    </source>
</reference>
<dbReference type="InterPro" id="IPR048665">
    <property type="entry name" value="InhA-like_VEG"/>
</dbReference>
<organism evidence="5 6">
    <name type="scientific">Kitasatospora indigofera</name>
    <dbReference type="NCBI Taxonomy" id="67307"/>
    <lineage>
        <taxon>Bacteria</taxon>
        <taxon>Bacillati</taxon>
        <taxon>Actinomycetota</taxon>
        <taxon>Actinomycetes</taxon>
        <taxon>Kitasatosporales</taxon>
        <taxon>Streptomycetaceae</taxon>
        <taxon>Kitasatospora</taxon>
    </lineage>
</organism>
<comment type="caution">
    <text evidence="5">The sequence shown here is derived from an EMBL/GenBank/DDBJ whole genome shotgun (WGS) entry which is preliminary data.</text>
</comment>
<sequence>MRRLSAILAAALTTGATAATLLGTPAQAAPPQPAPALAATRGTEGTEAPAQPLAPPERERQSLRTKALEQLNQGAVARTPDGRAPAKVKVGGDYVQLAQQRKDKVFVILAQFGDQVDNSTLYNGQPRYGGTPGPRHNRIPQPDGSDTHTLWKSDFGRDYYQRMFFDDAPGANSMRTYYRTQSSGRYDLDGTVSDWVTVPYNEARYGSNKGPQGSGAWTQAQEFVRDATKAWYDGELAKGRNAADVTAELAQYDVYDRYDHDKDGNFEEPDGYLDNVVVVHAGVDETWGGGAQGADALWAHRSWAFPDPTGQTGPAGNRIGGTPVGDSGLYVHDYVQAGENSGVGLFAHEFGHNLGLPDLYPTTGGDNAVSFWSLMSSASYLGKGRNTTGEYPGDLDAWSKLQFGWLNYDEAQAGTRSSHALGVSGYNTDQAQAVLVHLPPGRTTTTLAEPYQGVAQWWSDTGDNLDASLGRTLDLTGAGGPAALDAAAWYDIEQDYDFLTVEASTDDGRTWRPLGGTVNGTPIGDTPARTPGLSGTSAGWTQLHVPLDAYLGRAVRVRFHATSDGNTHGKGVLIDAVRITAGGATLVEDGAESGGQGWTSTGFGVVTGKDAVREHPRAYLVENRRYVGYGAFLKTGPYNFGYSGVAGKAGVIDTYPYQEGVLIWLWDTGYADNNTRDHLGGGLILPVDAHPASIRFGSGSLVNGRAQSYDAPFSLKPTTAFTLHSAGVATRFGAEPAVPVFNDRTGVYSDPANPELGVRVPDTNTRIEVVRETRDGRLTTVKVGPAA</sequence>
<dbReference type="GO" id="GO:0006508">
    <property type="term" value="P:proteolysis"/>
    <property type="evidence" value="ECO:0007669"/>
    <property type="project" value="UniProtKB-KW"/>
</dbReference>
<dbReference type="RefSeq" id="WP_268257305.1">
    <property type="nucleotide sequence ID" value="NZ_BNBO01000023.1"/>
</dbReference>
<dbReference type="Gene3D" id="2.60.120.260">
    <property type="entry name" value="Galactose-binding domain-like"/>
    <property type="match status" value="1"/>
</dbReference>
<feature type="chain" id="PRO_5039433184" evidence="2">
    <location>
        <begin position="19"/>
        <end position="787"/>
    </location>
</feature>
<dbReference type="SUPFAM" id="SSF55486">
    <property type="entry name" value="Metalloproteases ('zincins'), catalytic domain"/>
    <property type="match status" value="1"/>
</dbReference>
<evidence type="ECO:0000313" key="6">
    <source>
        <dbReference type="Proteomes" id="UP000617734"/>
    </source>
</evidence>
<dbReference type="PANTHER" id="PTHR41775">
    <property type="entry name" value="SECRETED PROTEIN-RELATED"/>
    <property type="match status" value="1"/>
</dbReference>
<reference evidence="5" key="1">
    <citation type="journal article" date="2014" name="Int. J. Syst. Evol. Microbiol.">
        <title>Complete genome sequence of Corynebacterium casei LMG S-19264T (=DSM 44701T), isolated from a smear-ripened cheese.</title>
        <authorList>
            <consortium name="US DOE Joint Genome Institute (JGI-PGF)"/>
            <person name="Walter F."/>
            <person name="Albersmeier A."/>
            <person name="Kalinowski J."/>
            <person name="Ruckert C."/>
        </authorList>
    </citation>
    <scope>NUCLEOTIDE SEQUENCE</scope>
    <source>
        <strain evidence="5">JCM 4646</strain>
    </source>
</reference>
<feature type="domain" description="Peptidase M6-like" evidence="3">
    <location>
        <begin position="94"/>
        <end position="405"/>
    </location>
</feature>
<dbReference type="NCBIfam" id="TIGR03296">
    <property type="entry name" value="M6dom_TIGR03296"/>
    <property type="match status" value="1"/>
</dbReference>
<evidence type="ECO:0000256" key="2">
    <source>
        <dbReference type="SAM" id="SignalP"/>
    </source>
</evidence>
<dbReference type="InterPro" id="IPR008757">
    <property type="entry name" value="Peptidase_M6-like_domain"/>
</dbReference>
<name>A0A919FZC2_9ACTN</name>
<dbReference type="InterPro" id="IPR012300">
    <property type="entry name" value="Pept_M6_InhA"/>
</dbReference>
<dbReference type="Pfam" id="PF05547">
    <property type="entry name" value="Peptidase_M6"/>
    <property type="match status" value="1"/>
</dbReference>
<dbReference type="AlphaFoldDB" id="A0A919FZC2"/>
<gene>
    <name evidence="5" type="ORF">GCM10018781_42060</name>
</gene>
<accession>A0A919FZC2</accession>
<dbReference type="EMBL" id="BNBO01000023">
    <property type="protein sequence ID" value="GHH74748.1"/>
    <property type="molecule type" value="Genomic_DNA"/>
</dbReference>
<dbReference type="PANTHER" id="PTHR41775:SF1">
    <property type="entry name" value="PEPTIDASE M6-LIKE DOMAIN-CONTAINING PROTEIN"/>
    <property type="match status" value="1"/>
</dbReference>
<dbReference type="Proteomes" id="UP000617734">
    <property type="component" value="Unassembled WGS sequence"/>
</dbReference>
<evidence type="ECO:0000259" key="3">
    <source>
        <dbReference type="Pfam" id="PF05547"/>
    </source>
</evidence>
<feature type="domain" description="Immune inhibitor A-like metallopeptidase VEG" evidence="4">
    <location>
        <begin position="615"/>
        <end position="779"/>
    </location>
</feature>
<keyword evidence="5" id="KW-0378">Hydrolase</keyword>
<evidence type="ECO:0000313" key="5">
    <source>
        <dbReference type="EMBL" id="GHH74748.1"/>
    </source>
</evidence>
<evidence type="ECO:0000259" key="4">
    <source>
        <dbReference type="Pfam" id="PF20774"/>
    </source>
</evidence>
<feature type="region of interest" description="Disordered" evidence="1">
    <location>
        <begin position="25"/>
        <end position="61"/>
    </location>
</feature>
<keyword evidence="6" id="KW-1185">Reference proteome</keyword>
<keyword evidence="5" id="KW-0645">Protease</keyword>